<organism evidence="7 8">
    <name type="scientific">Heracleum sosnowskyi</name>
    <dbReference type="NCBI Taxonomy" id="360622"/>
    <lineage>
        <taxon>Eukaryota</taxon>
        <taxon>Viridiplantae</taxon>
        <taxon>Streptophyta</taxon>
        <taxon>Embryophyta</taxon>
        <taxon>Tracheophyta</taxon>
        <taxon>Spermatophyta</taxon>
        <taxon>Magnoliopsida</taxon>
        <taxon>eudicotyledons</taxon>
        <taxon>Gunneridae</taxon>
        <taxon>Pentapetalae</taxon>
        <taxon>asterids</taxon>
        <taxon>campanulids</taxon>
        <taxon>Apiales</taxon>
        <taxon>Apiaceae</taxon>
        <taxon>Apioideae</taxon>
        <taxon>apioid superclade</taxon>
        <taxon>Tordylieae</taxon>
        <taxon>Tordyliinae</taxon>
        <taxon>Heracleum</taxon>
    </lineage>
</organism>
<dbReference type="InterPro" id="IPR003340">
    <property type="entry name" value="B3_DNA-bd"/>
</dbReference>
<keyword evidence="5" id="KW-0539">Nucleus</keyword>
<dbReference type="AlphaFoldDB" id="A0AAD8NBX8"/>
<reference evidence="7" key="1">
    <citation type="submission" date="2023-02" db="EMBL/GenBank/DDBJ databases">
        <title>Genome of toxic invasive species Heracleum sosnowskyi carries increased number of genes despite the absence of recent whole-genome duplications.</title>
        <authorList>
            <person name="Schelkunov M."/>
            <person name="Shtratnikova V."/>
            <person name="Makarenko M."/>
            <person name="Klepikova A."/>
            <person name="Omelchenko D."/>
            <person name="Novikova G."/>
            <person name="Obukhova E."/>
            <person name="Bogdanov V."/>
            <person name="Penin A."/>
            <person name="Logacheva M."/>
        </authorList>
    </citation>
    <scope>NUCLEOTIDE SEQUENCE</scope>
    <source>
        <strain evidence="7">Hsosn_3</strain>
        <tissue evidence="7">Leaf</tissue>
    </source>
</reference>
<dbReference type="GO" id="GO:0005634">
    <property type="term" value="C:nucleus"/>
    <property type="evidence" value="ECO:0007669"/>
    <property type="project" value="UniProtKB-SubCell"/>
</dbReference>
<dbReference type="SUPFAM" id="SSF101936">
    <property type="entry name" value="DNA-binding pseudobarrel domain"/>
    <property type="match status" value="1"/>
</dbReference>
<evidence type="ECO:0000256" key="2">
    <source>
        <dbReference type="ARBA" id="ARBA00023015"/>
    </source>
</evidence>
<dbReference type="GO" id="GO:0003677">
    <property type="term" value="F:DNA binding"/>
    <property type="evidence" value="ECO:0007669"/>
    <property type="project" value="UniProtKB-KW"/>
</dbReference>
<dbReference type="EMBL" id="JAUIZM010000001">
    <property type="protein sequence ID" value="KAK1402871.1"/>
    <property type="molecule type" value="Genomic_DNA"/>
</dbReference>
<dbReference type="InterPro" id="IPR015300">
    <property type="entry name" value="DNA-bd_pseudobarrel_sf"/>
</dbReference>
<proteinExistence type="predicted"/>
<keyword evidence="8" id="KW-1185">Reference proteome</keyword>
<evidence type="ECO:0000256" key="3">
    <source>
        <dbReference type="ARBA" id="ARBA00023125"/>
    </source>
</evidence>
<name>A0AAD8NBX8_9APIA</name>
<keyword evidence="3" id="KW-0238">DNA-binding</keyword>
<evidence type="ECO:0000259" key="6">
    <source>
        <dbReference type="PROSITE" id="PS50863"/>
    </source>
</evidence>
<evidence type="ECO:0000256" key="1">
    <source>
        <dbReference type="ARBA" id="ARBA00004123"/>
    </source>
</evidence>
<reference evidence="7" key="2">
    <citation type="submission" date="2023-05" db="EMBL/GenBank/DDBJ databases">
        <authorList>
            <person name="Schelkunov M.I."/>
        </authorList>
    </citation>
    <scope>NUCLEOTIDE SEQUENCE</scope>
    <source>
        <strain evidence="7">Hsosn_3</strain>
        <tissue evidence="7">Leaf</tissue>
    </source>
</reference>
<dbReference type="Proteomes" id="UP001237642">
    <property type="component" value="Unassembled WGS sequence"/>
</dbReference>
<evidence type="ECO:0000256" key="4">
    <source>
        <dbReference type="ARBA" id="ARBA00023163"/>
    </source>
</evidence>
<evidence type="ECO:0000313" key="8">
    <source>
        <dbReference type="Proteomes" id="UP001237642"/>
    </source>
</evidence>
<accession>A0AAD8NBX8</accession>
<keyword evidence="2" id="KW-0805">Transcription regulation</keyword>
<feature type="domain" description="TF-B3" evidence="6">
    <location>
        <begin position="89"/>
        <end position="145"/>
    </location>
</feature>
<evidence type="ECO:0000256" key="5">
    <source>
        <dbReference type="ARBA" id="ARBA00023242"/>
    </source>
</evidence>
<dbReference type="PANTHER" id="PTHR31920:SF132">
    <property type="entry name" value="TF-B3 DOMAIN-CONTAINING PROTEIN"/>
    <property type="match status" value="1"/>
</dbReference>
<dbReference type="PANTHER" id="PTHR31920">
    <property type="entry name" value="B3 DOMAIN-CONTAINING"/>
    <property type="match status" value="1"/>
</dbReference>
<gene>
    <name evidence="7" type="ORF">POM88_002476</name>
</gene>
<protein>
    <recommendedName>
        <fullName evidence="6">TF-B3 domain-containing protein</fullName>
    </recommendedName>
</protein>
<dbReference type="Gene3D" id="2.40.330.10">
    <property type="entry name" value="DNA-binding pseudobarrel domain"/>
    <property type="match status" value="1"/>
</dbReference>
<comment type="caution">
    <text evidence="7">The sequence shown here is derived from an EMBL/GenBank/DDBJ whole genome shotgun (WGS) entry which is preliminary data.</text>
</comment>
<sequence length="384" mass="44399">MGLEKFIENPYLKNWKRDQYVLNASTLEYEKAGALWLFNAYRNYANYFEMKISSLDIYPKLDKLRLQTGLENFYKDWKDGDTIVLMFINRGWKIGIERKYENCEFVNGWQDFVKETELESGDTLVFYKLNDLEDNTIKICIFKGGNHIIDNQKDNNLDSNDDVEWNISFLKVISGSSMNEGMLVVPKCFKETYGEMMSHVNQIEIGGEQRFIFYSFIGGYLANIFQILKLFHVSPKETVIFTMDNTTILHGRVYQEDGKEIDYSNRLKGCSISGGTNWIWSIHWNNEIEAAESDDINHGRAIVEDSTANLESNAEMNKAALENIIADETVDMEINDPDMGWNKFAREKEVKINETLVFNMLEGEGGLSFDIGFLDVVRHTCLET</sequence>
<dbReference type="InterPro" id="IPR050655">
    <property type="entry name" value="Plant_B3_domain"/>
</dbReference>
<comment type="subcellular location">
    <subcellularLocation>
        <location evidence="1">Nucleus</location>
    </subcellularLocation>
</comment>
<keyword evidence="4" id="KW-0804">Transcription</keyword>
<dbReference type="PROSITE" id="PS50863">
    <property type="entry name" value="B3"/>
    <property type="match status" value="1"/>
</dbReference>
<evidence type="ECO:0000313" key="7">
    <source>
        <dbReference type="EMBL" id="KAK1402871.1"/>
    </source>
</evidence>